<dbReference type="KEGG" id="ntt:TAO_1784"/>
<reference evidence="1 2" key="1">
    <citation type="journal article" date="2017" name="ISME J.">
        <title>An acid-tolerant ammonia-oxidizing ?-proteobacterium from soil.</title>
        <authorList>
            <person name="Hayatsu M."/>
            <person name="Tago K."/>
            <person name="Uchiyama I."/>
            <person name="Toyoda A."/>
            <person name="Wang Y."/>
            <person name="Shimomura Y."/>
            <person name="Okubo T."/>
            <person name="Kurisu F."/>
            <person name="Hirono Y."/>
            <person name="Nonaka K."/>
            <person name="Akiyama H."/>
            <person name="Itoh T."/>
            <person name="Takami H."/>
        </authorList>
    </citation>
    <scope>NUCLEOTIDE SEQUENCE [LARGE SCALE GENOMIC DNA]</scope>
    <source>
        <strain evidence="1 2">TAO100</strain>
    </source>
</reference>
<dbReference type="OrthoDB" id="8564954at2"/>
<organism evidence="1 2">
    <name type="scientific">Candidatus Nitrosoglobus terrae</name>
    <dbReference type="NCBI Taxonomy" id="1630141"/>
    <lineage>
        <taxon>Bacteria</taxon>
        <taxon>Pseudomonadati</taxon>
        <taxon>Pseudomonadota</taxon>
        <taxon>Gammaproteobacteria</taxon>
        <taxon>Chromatiales</taxon>
        <taxon>Chromatiaceae</taxon>
        <taxon>Candidatus Nitrosoglobus</taxon>
    </lineage>
</organism>
<dbReference type="EMBL" id="AP014836">
    <property type="protein sequence ID" value="BAW81154.1"/>
    <property type="molecule type" value="Genomic_DNA"/>
</dbReference>
<proteinExistence type="predicted"/>
<sequence>MNYRYLLRWGFIIIFGNGVNIALADPLPKGIENVENLSGCFDVTYRFAEDGVHDLFSKKHQEGIVDKPSREWISFKHGEEDTFILQHVTFNDKQEPNTHFHEEWQYNPDKETWTQKVWSTAYGNKDRKLRYQCSAPWEMNQWQCHAGQAEKPFRDNGAPFGFNRTDYDHLDRNNTILVTPNGWIQSEHNAKRSSSHQIVSRELGWITYQRLENEACKTAIKPFPREVSKQ</sequence>
<name>A0A1Q2SPU2_9GAMM</name>
<accession>A0A1Q2SPU2</accession>
<evidence type="ECO:0000313" key="2">
    <source>
        <dbReference type="Proteomes" id="UP000243679"/>
    </source>
</evidence>
<evidence type="ECO:0000313" key="1">
    <source>
        <dbReference type="EMBL" id="BAW81154.1"/>
    </source>
</evidence>
<dbReference type="RefSeq" id="WP_096527623.1">
    <property type="nucleotide sequence ID" value="NZ_AP014836.1"/>
</dbReference>
<protein>
    <submittedName>
        <fullName evidence="1">Uncharacterized protein</fullName>
    </submittedName>
</protein>
<dbReference type="AlphaFoldDB" id="A0A1Q2SPU2"/>
<keyword evidence="2" id="KW-1185">Reference proteome</keyword>
<dbReference type="Pfam" id="PF20311">
    <property type="entry name" value="DUF6607"/>
    <property type="match status" value="1"/>
</dbReference>
<gene>
    <name evidence="1" type="ORF">TAO_1784</name>
</gene>
<dbReference type="InterPro" id="IPR046715">
    <property type="entry name" value="DUF6607"/>
</dbReference>
<dbReference type="Proteomes" id="UP000243679">
    <property type="component" value="Chromosome"/>
</dbReference>